<evidence type="ECO:0000256" key="2">
    <source>
        <dbReference type="PROSITE-ProRule" id="PRU00335"/>
    </source>
</evidence>
<evidence type="ECO:0000313" key="4">
    <source>
        <dbReference type="EMBL" id="AEF40705.1"/>
    </source>
</evidence>
<evidence type="ECO:0000313" key="5">
    <source>
        <dbReference type="Proteomes" id="UP000009235"/>
    </source>
</evidence>
<dbReference type="PANTHER" id="PTHR30055">
    <property type="entry name" value="HTH-TYPE TRANSCRIPTIONAL REGULATOR RUTR"/>
    <property type="match status" value="1"/>
</dbReference>
<evidence type="ECO:0000256" key="1">
    <source>
        <dbReference type="ARBA" id="ARBA00023125"/>
    </source>
</evidence>
<dbReference type="HOGENOM" id="CLU_095332_1_1_11"/>
<keyword evidence="1 2" id="KW-0238">DNA-binding</keyword>
<reference evidence="4 5" key="1">
    <citation type="journal article" date="2011" name="J. Bacteriol.">
        <title>Complete genome sequence of Amycolicicoccus subflavus DQS3-9A1T, an actinomycete isolated from crude oil-polluted soil.</title>
        <authorList>
            <person name="Cai M."/>
            <person name="Chen W.M."/>
            <person name="Nie Y."/>
            <person name="Chi C.Q."/>
            <person name="Wang Y.N."/>
            <person name="Tang Y.Q."/>
            <person name="Li G.Y."/>
            <person name="Wu X.L."/>
        </authorList>
    </citation>
    <scope>NUCLEOTIDE SEQUENCE [LARGE SCALE GENOMIC DNA]</scope>
    <source>
        <strain evidence="5">DSM 45089 / DQS3-9A1</strain>
    </source>
</reference>
<dbReference type="PROSITE" id="PS50977">
    <property type="entry name" value="HTH_TETR_2"/>
    <property type="match status" value="1"/>
</dbReference>
<dbReference type="Proteomes" id="UP000009235">
    <property type="component" value="Chromosome"/>
</dbReference>
<dbReference type="RefSeq" id="WP_013807054.1">
    <property type="nucleotide sequence ID" value="NC_015564.1"/>
</dbReference>
<keyword evidence="5" id="KW-1185">Reference proteome</keyword>
<dbReference type="Gene3D" id="1.10.357.10">
    <property type="entry name" value="Tetracycline Repressor, domain 2"/>
    <property type="match status" value="1"/>
</dbReference>
<feature type="domain" description="HTH tetR-type" evidence="3">
    <location>
        <begin position="4"/>
        <end position="64"/>
    </location>
</feature>
<dbReference type="AlphaFoldDB" id="F6ER18"/>
<gene>
    <name evidence="4" type="ordered locus">AS9A_2258</name>
</gene>
<feature type="DNA-binding region" description="H-T-H motif" evidence="2">
    <location>
        <begin position="27"/>
        <end position="46"/>
    </location>
</feature>
<dbReference type="PANTHER" id="PTHR30055:SF148">
    <property type="entry name" value="TETR-FAMILY TRANSCRIPTIONAL REGULATOR"/>
    <property type="match status" value="1"/>
</dbReference>
<name>F6ER18_HOYSD</name>
<dbReference type="InterPro" id="IPR050109">
    <property type="entry name" value="HTH-type_TetR-like_transc_reg"/>
</dbReference>
<dbReference type="KEGG" id="asd:AS9A_2258"/>
<dbReference type="EMBL" id="CP002786">
    <property type="protein sequence ID" value="AEF40705.1"/>
    <property type="molecule type" value="Genomic_DNA"/>
</dbReference>
<accession>F6ER18</accession>
<dbReference type="SUPFAM" id="SSF46689">
    <property type="entry name" value="Homeodomain-like"/>
    <property type="match status" value="1"/>
</dbReference>
<evidence type="ECO:0000259" key="3">
    <source>
        <dbReference type="PROSITE" id="PS50977"/>
    </source>
</evidence>
<sequence>MRLLVTREDYFAAAMKLLATKGAGKLKIAPLCKALGVTTGSFYGYFGSFDGFVTDFLKYWEDTQTERIVQLSNVPPDPADRVRQLKKLGARLPHEAEAAIRSWAHTNPAVEEVQKRVDERRQQALTEVFAPIVGSKREASKLAVIGMTMLVGLQQWRSPVTTRDYNLLFDELERMVLRRVTDRAVS</sequence>
<organism evidence="4 5">
    <name type="scientific">Hoyosella subflava (strain DSM 45089 / JCM 17490 / NBRC 109087 / DQS3-9A1)</name>
    <name type="common">Amycolicicoccus subflavus</name>
    <dbReference type="NCBI Taxonomy" id="443218"/>
    <lineage>
        <taxon>Bacteria</taxon>
        <taxon>Bacillati</taxon>
        <taxon>Actinomycetota</taxon>
        <taxon>Actinomycetes</taxon>
        <taxon>Mycobacteriales</taxon>
        <taxon>Hoyosellaceae</taxon>
        <taxon>Hoyosella</taxon>
    </lineage>
</organism>
<dbReference type="OrthoDB" id="3218408at2"/>
<protein>
    <submittedName>
        <fullName evidence="4">Putative TetR family transcriptional regulator</fullName>
    </submittedName>
</protein>
<proteinExistence type="predicted"/>
<dbReference type="InterPro" id="IPR001647">
    <property type="entry name" value="HTH_TetR"/>
</dbReference>
<dbReference type="GO" id="GO:0000976">
    <property type="term" value="F:transcription cis-regulatory region binding"/>
    <property type="evidence" value="ECO:0007669"/>
    <property type="project" value="TreeGrafter"/>
</dbReference>
<dbReference type="eggNOG" id="COG1309">
    <property type="taxonomic scope" value="Bacteria"/>
</dbReference>
<dbReference type="InterPro" id="IPR009057">
    <property type="entry name" value="Homeodomain-like_sf"/>
</dbReference>
<dbReference type="Pfam" id="PF00440">
    <property type="entry name" value="TetR_N"/>
    <property type="match status" value="1"/>
</dbReference>
<dbReference type="GO" id="GO:0003700">
    <property type="term" value="F:DNA-binding transcription factor activity"/>
    <property type="evidence" value="ECO:0007669"/>
    <property type="project" value="TreeGrafter"/>
</dbReference>
<dbReference type="STRING" id="443218.AS9A_2258"/>